<dbReference type="WBParaSite" id="ES5_v2.g28579.t1">
    <property type="protein sequence ID" value="ES5_v2.g28579.t1"/>
    <property type="gene ID" value="ES5_v2.g28579"/>
</dbReference>
<organism evidence="1 2">
    <name type="scientific">Panagrolaimus sp. ES5</name>
    <dbReference type="NCBI Taxonomy" id="591445"/>
    <lineage>
        <taxon>Eukaryota</taxon>
        <taxon>Metazoa</taxon>
        <taxon>Ecdysozoa</taxon>
        <taxon>Nematoda</taxon>
        <taxon>Chromadorea</taxon>
        <taxon>Rhabditida</taxon>
        <taxon>Tylenchina</taxon>
        <taxon>Panagrolaimomorpha</taxon>
        <taxon>Panagrolaimoidea</taxon>
        <taxon>Panagrolaimidae</taxon>
        <taxon>Panagrolaimus</taxon>
    </lineage>
</organism>
<reference evidence="2" key="1">
    <citation type="submission" date="2022-11" db="UniProtKB">
        <authorList>
            <consortium name="WormBaseParasite"/>
        </authorList>
    </citation>
    <scope>IDENTIFICATION</scope>
</reference>
<evidence type="ECO:0000313" key="1">
    <source>
        <dbReference type="Proteomes" id="UP000887579"/>
    </source>
</evidence>
<sequence length="159" mass="18808">MYSAFQYPYFSYEMDMRQKSEESIQKWRALSDTERTLFLHERRRDTAYKTSLCRYWRVLGFCNYGEQCRFAHGITELRAPPPQHPKHKTQLCKNFAYDGTCQYGARCQFIHRPTNFDTSGSRLPSPIDRDQSFNSSLHASNFAGNSRQIFQQPRSPEKQ</sequence>
<accession>A0AC34GFN9</accession>
<proteinExistence type="predicted"/>
<dbReference type="Proteomes" id="UP000887579">
    <property type="component" value="Unplaced"/>
</dbReference>
<evidence type="ECO:0000313" key="2">
    <source>
        <dbReference type="WBParaSite" id="ES5_v2.g28579.t1"/>
    </source>
</evidence>
<name>A0AC34GFN9_9BILA</name>
<protein>
    <submittedName>
        <fullName evidence="2">C3H1-type domain-containing protein</fullName>
    </submittedName>
</protein>